<gene>
    <name evidence="1" type="ORF">PCOR1329_LOCUS6926</name>
</gene>
<name>A0ABN9Q0S0_9DINO</name>
<sequence length="578" mass="62875">MLCAASLIACNPPISVAVKEAVAVASDHRLLCWSMPCQCDRSAHVGQASVAQRRVLLDVAAWFEIALADPATGRGFSADEMLQAIEQDLQARASNNFPHDREACLAAARAVSAVRQSGAARAGAGLSTRRRRLYSMAELADVLETFKVASSALRGCYASVKSPCVQGRRLTLALANLSRSCGLTSTCWSARQFTPLHKSGPRVVRDVACLRPISISTVMSAVVDALWAQRNRSALTQYCGAGQQGGVGDPLLVLLALLLHAQLRGAQGLPTYWALTDLRWAFDVASHDAMRLSSYLGGVVEDEWLLLDGFIQMDIQFVALQGLVVVAQCGWTCQLGTRMLERAIVARARLLAQPPDHPGARMLALARRLTCASWASAVAARMAELAPPVLDIDVHPAFRHPLRGAQGSLQLRGSLLRDFKLQVVRPALRARDRAAFQRATGARLPTLGMSFAVLVPEPNQLPMALLQLDFGPHMWRNFRMWSVARMSGAWPLPVLGVPCLPVTLDRCAACGAAQVDIAHAICGWPRQAAQRADLESRALLPPLRHAAMYMYQLFCEGPPPEERWHHVLYVARALHDSI</sequence>
<comment type="caution">
    <text evidence="1">The sequence shown here is derived from an EMBL/GenBank/DDBJ whole genome shotgun (WGS) entry which is preliminary data.</text>
</comment>
<organism evidence="1 2">
    <name type="scientific">Prorocentrum cordatum</name>
    <dbReference type="NCBI Taxonomy" id="2364126"/>
    <lineage>
        <taxon>Eukaryota</taxon>
        <taxon>Sar</taxon>
        <taxon>Alveolata</taxon>
        <taxon>Dinophyceae</taxon>
        <taxon>Prorocentrales</taxon>
        <taxon>Prorocentraceae</taxon>
        <taxon>Prorocentrum</taxon>
    </lineage>
</organism>
<reference evidence="1" key="1">
    <citation type="submission" date="2023-10" db="EMBL/GenBank/DDBJ databases">
        <authorList>
            <person name="Chen Y."/>
            <person name="Shah S."/>
            <person name="Dougan E. K."/>
            <person name="Thang M."/>
            <person name="Chan C."/>
        </authorList>
    </citation>
    <scope>NUCLEOTIDE SEQUENCE [LARGE SCALE GENOMIC DNA]</scope>
</reference>
<keyword evidence="2" id="KW-1185">Reference proteome</keyword>
<feature type="non-terminal residue" evidence="1">
    <location>
        <position position="578"/>
    </location>
</feature>
<feature type="non-terminal residue" evidence="1">
    <location>
        <position position="1"/>
    </location>
</feature>
<dbReference type="EMBL" id="CAUYUJ010001870">
    <property type="protein sequence ID" value="CAK0798017.1"/>
    <property type="molecule type" value="Genomic_DNA"/>
</dbReference>
<accession>A0ABN9Q0S0</accession>
<evidence type="ECO:0000313" key="1">
    <source>
        <dbReference type="EMBL" id="CAK0798017.1"/>
    </source>
</evidence>
<protein>
    <recommendedName>
        <fullName evidence="3">Reverse transcriptase domain-containing protein</fullName>
    </recommendedName>
</protein>
<evidence type="ECO:0008006" key="3">
    <source>
        <dbReference type="Google" id="ProtNLM"/>
    </source>
</evidence>
<dbReference type="Proteomes" id="UP001189429">
    <property type="component" value="Unassembled WGS sequence"/>
</dbReference>
<evidence type="ECO:0000313" key="2">
    <source>
        <dbReference type="Proteomes" id="UP001189429"/>
    </source>
</evidence>
<proteinExistence type="predicted"/>